<keyword evidence="6 9" id="KW-0479">Metal-binding</keyword>
<name>A0A562T1W0_9HYPH</name>
<sequence>MTTTQTTMSQPLRNATVQTAADRFGVIERPDLNFTPEVVEATQEAYEKVKHIIPAIEWAALAPTIHAINTLKKERNAVILAHNYMTPDIFHGVADIVGDSLQLAIEATRTNADVIVQCGVHFMAETSKILSPEKTVLIPDMKAGCSLAESITGADVRGLRKRNPGVPIITYVNTSADVKAECDICCTSSNALQVVESFGVDKVFLIPDKYLAANVGNKTDVEVLIWDGACEVHERFTAQELRDYRKIEPDVKIIAHPECPPEVVAEADFAGSTAHMIDWVKTERPEKVMMITECSMADNVASETPDVDFIRPCNLCPHMKRITLSKILDSLVEMKEEVVVDPDVAARARVAVERMINLKS</sequence>
<keyword evidence="8 9" id="KW-0411">Iron-sulfur</keyword>
<dbReference type="Proteomes" id="UP000320593">
    <property type="component" value="Unassembled WGS sequence"/>
</dbReference>
<evidence type="ECO:0000256" key="5">
    <source>
        <dbReference type="ARBA" id="ARBA00022679"/>
    </source>
</evidence>
<evidence type="ECO:0000256" key="2">
    <source>
        <dbReference type="ARBA" id="ARBA00012669"/>
    </source>
</evidence>
<gene>
    <name evidence="9" type="primary">nadA</name>
    <name evidence="10" type="ORF">JM93_02250</name>
</gene>
<evidence type="ECO:0000256" key="3">
    <source>
        <dbReference type="ARBA" id="ARBA00022485"/>
    </source>
</evidence>
<dbReference type="EC" id="2.5.1.72" evidence="2 9"/>
<dbReference type="RefSeq" id="WP_145343206.1">
    <property type="nucleotide sequence ID" value="NZ_SMLY01000050.1"/>
</dbReference>
<feature type="binding site" evidence="9">
    <location>
        <begin position="256"/>
        <end position="258"/>
    </location>
    <ligand>
        <name>iminosuccinate</name>
        <dbReference type="ChEBI" id="CHEBI:77875"/>
    </ligand>
</feature>
<keyword evidence="3 9" id="KW-0004">4Fe-4S</keyword>
<dbReference type="AlphaFoldDB" id="A0A562T1W0"/>
<feature type="binding site" evidence="9">
    <location>
        <begin position="171"/>
        <end position="173"/>
    </location>
    <ligand>
        <name>iminosuccinate</name>
        <dbReference type="ChEBI" id="CHEBI:77875"/>
    </ligand>
</feature>
<evidence type="ECO:0000313" key="10">
    <source>
        <dbReference type="EMBL" id="TWI87681.1"/>
    </source>
</evidence>
<comment type="subcellular location">
    <subcellularLocation>
        <location evidence="9">Cytoplasm</location>
    </subcellularLocation>
</comment>
<dbReference type="GO" id="GO:0008987">
    <property type="term" value="F:quinolinate synthetase A activity"/>
    <property type="evidence" value="ECO:0007669"/>
    <property type="project" value="UniProtKB-UniRule"/>
</dbReference>
<dbReference type="InterPro" id="IPR003473">
    <property type="entry name" value="NadA"/>
</dbReference>
<feature type="binding site" evidence="9">
    <location>
        <position position="145"/>
    </location>
    <ligand>
        <name>[4Fe-4S] cluster</name>
        <dbReference type="ChEBI" id="CHEBI:49883"/>
    </ligand>
</feature>
<dbReference type="GO" id="GO:0046872">
    <property type="term" value="F:metal ion binding"/>
    <property type="evidence" value="ECO:0007669"/>
    <property type="project" value="UniProtKB-KW"/>
</dbReference>
<keyword evidence="11" id="KW-1185">Reference proteome</keyword>
<evidence type="ECO:0000256" key="8">
    <source>
        <dbReference type="ARBA" id="ARBA00023014"/>
    </source>
</evidence>
<dbReference type="NCBIfam" id="NF006878">
    <property type="entry name" value="PRK09375.1-2"/>
    <property type="match status" value="1"/>
</dbReference>
<dbReference type="NCBIfam" id="NF006879">
    <property type="entry name" value="PRK09375.1-4"/>
    <property type="match status" value="1"/>
</dbReference>
<keyword evidence="7 9" id="KW-0408">Iron</keyword>
<dbReference type="GO" id="GO:0034628">
    <property type="term" value="P:'de novo' NAD+ biosynthetic process from L-aspartate"/>
    <property type="evidence" value="ECO:0007669"/>
    <property type="project" value="TreeGrafter"/>
</dbReference>
<evidence type="ECO:0000256" key="6">
    <source>
        <dbReference type="ARBA" id="ARBA00022723"/>
    </source>
</evidence>
<dbReference type="EMBL" id="VLLF01000004">
    <property type="protein sequence ID" value="TWI87681.1"/>
    <property type="molecule type" value="Genomic_DNA"/>
</dbReference>
<feature type="binding site" evidence="9">
    <location>
        <position position="82"/>
    </location>
    <ligand>
        <name>iminosuccinate</name>
        <dbReference type="ChEBI" id="CHEBI:77875"/>
    </ligand>
</feature>
<evidence type="ECO:0000256" key="7">
    <source>
        <dbReference type="ARBA" id="ARBA00023004"/>
    </source>
</evidence>
<evidence type="ECO:0000256" key="9">
    <source>
        <dbReference type="HAMAP-Rule" id="MF_00568"/>
    </source>
</evidence>
<dbReference type="GO" id="GO:0005829">
    <property type="term" value="C:cytosol"/>
    <property type="evidence" value="ECO:0007669"/>
    <property type="project" value="TreeGrafter"/>
</dbReference>
<dbReference type="GO" id="GO:0051539">
    <property type="term" value="F:4 iron, 4 sulfur cluster binding"/>
    <property type="evidence" value="ECO:0007669"/>
    <property type="project" value="UniProtKB-KW"/>
</dbReference>
<comment type="caution">
    <text evidence="10">The sequence shown here is derived from an EMBL/GenBank/DDBJ whole genome shotgun (WGS) entry which is preliminary data.</text>
</comment>
<evidence type="ECO:0000256" key="1">
    <source>
        <dbReference type="ARBA" id="ARBA00005065"/>
    </source>
</evidence>
<dbReference type="Gene3D" id="3.40.50.10800">
    <property type="entry name" value="NadA-like"/>
    <property type="match status" value="3"/>
</dbReference>
<evidence type="ECO:0000313" key="11">
    <source>
        <dbReference type="Proteomes" id="UP000320593"/>
    </source>
</evidence>
<comment type="similarity">
    <text evidence="9">Belongs to the quinolinate synthase family. Type 2 subfamily.</text>
</comment>
<dbReference type="InterPro" id="IPR023066">
    <property type="entry name" value="Quinolinate_synth_type2"/>
</dbReference>
<dbReference type="PANTHER" id="PTHR30573">
    <property type="entry name" value="QUINOLINATE SYNTHETASE A"/>
    <property type="match status" value="1"/>
</dbReference>
<keyword evidence="9" id="KW-0963">Cytoplasm</keyword>
<dbReference type="Pfam" id="PF02445">
    <property type="entry name" value="NadA"/>
    <property type="match status" value="1"/>
</dbReference>
<comment type="pathway">
    <text evidence="1 9">Cofactor biosynthesis; NAD(+) biosynthesis; quinolinate from iminoaspartate: step 1/1.</text>
</comment>
<comment type="catalytic activity">
    <reaction evidence="9">
        <text>iminosuccinate + dihydroxyacetone phosphate = quinolinate + phosphate + 2 H2O + H(+)</text>
        <dbReference type="Rhea" id="RHEA:25888"/>
        <dbReference type="ChEBI" id="CHEBI:15377"/>
        <dbReference type="ChEBI" id="CHEBI:15378"/>
        <dbReference type="ChEBI" id="CHEBI:29959"/>
        <dbReference type="ChEBI" id="CHEBI:43474"/>
        <dbReference type="ChEBI" id="CHEBI:57642"/>
        <dbReference type="ChEBI" id="CHEBI:77875"/>
        <dbReference type="EC" id="2.5.1.72"/>
    </reaction>
</comment>
<feature type="binding site" evidence="9">
    <location>
        <position position="100"/>
    </location>
    <ligand>
        <name>iminosuccinate</name>
        <dbReference type="ChEBI" id="CHEBI:77875"/>
    </ligand>
</feature>
<dbReference type="SUPFAM" id="SSF142754">
    <property type="entry name" value="NadA-like"/>
    <property type="match status" value="1"/>
</dbReference>
<accession>A0A562T1W0</accession>
<dbReference type="OrthoDB" id="9801204at2"/>
<comment type="cofactor">
    <cofactor evidence="9">
        <name>[4Fe-4S] cluster</name>
        <dbReference type="ChEBI" id="CHEBI:49883"/>
    </cofactor>
    <text evidence="9">Binds 1 [4Fe-4S] cluster per subunit.</text>
</comment>
<feature type="binding site" evidence="9">
    <location>
        <position position="188"/>
    </location>
    <ligand>
        <name>iminosuccinate</name>
        <dbReference type="ChEBI" id="CHEBI:77875"/>
    </ligand>
</feature>
<feature type="binding site" evidence="9">
    <location>
        <position position="316"/>
    </location>
    <ligand>
        <name>[4Fe-4S] cluster</name>
        <dbReference type="ChEBI" id="CHEBI:49883"/>
    </ligand>
</feature>
<keyword evidence="4 9" id="KW-0662">Pyridine nucleotide biosynthesis</keyword>
<keyword evidence="5 9" id="KW-0808">Transferase</keyword>
<dbReference type="InterPro" id="IPR036094">
    <property type="entry name" value="NadA_sf"/>
</dbReference>
<comment type="function">
    <text evidence="9">Catalyzes the condensation of iminoaspartate with dihydroxyacetone phosphate to form quinolinate.</text>
</comment>
<dbReference type="PANTHER" id="PTHR30573:SF0">
    <property type="entry name" value="QUINOLINATE SYNTHASE, CHLOROPLASTIC"/>
    <property type="match status" value="1"/>
</dbReference>
<feature type="binding site" evidence="9">
    <location>
        <position position="273"/>
    </location>
    <ligand>
        <name>iminosuccinate</name>
        <dbReference type="ChEBI" id="CHEBI:77875"/>
    </ligand>
</feature>
<organism evidence="10 11">
    <name type="scientific">Roseibium hamelinense</name>
    <dbReference type="NCBI Taxonomy" id="150831"/>
    <lineage>
        <taxon>Bacteria</taxon>
        <taxon>Pseudomonadati</taxon>
        <taxon>Pseudomonadota</taxon>
        <taxon>Alphaproteobacteria</taxon>
        <taxon>Hyphomicrobiales</taxon>
        <taxon>Stappiaceae</taxon>
        <taxon>Roseibium</taxon>
    </lineage>
</organism>
<reference evidence="10 11" key="1">
    <citation type="submission" date="2019-07" db="EMBL/GenBank/DDBJ databases">
        <title>Genomic Encyclopedia of Archaeal and Bacterial Type Strains, Phase II (KMG-II): from individual species to whole genera.</title>
        <authorList>
            <person name="Goeker M."/>
        </authorList>
    </citation>
    <scope>NUCLEOTIDE SEQUENCE [LARGE SCALE GENOMIC DNA]</scope>
    <source>
        <strain evidence="10 11">ATCC BAA-252</strain>
    </source>
</reference>
<protein>
    <recommendedName>
        <fullName evidence="2 9">Quinolinate synthase</fullName>
        <ecNumber evidence="2 9">2.5.1.72</ecNumber>
    </recommendedName>
</protein>
<dbReference type="HAMAP" id="MF_00568">
    <property type="entry name" value="NadA_type2"/>
    <property type="match status" value="1"/>
</dbReference>
<dbReference type="UniPathway" id="UPA00253">
    <property type="reaction ID" value="UER00327"/>
</dbReference>
<proteinExistence type="inferred from homology"/>
<evidence type="ECO:0000256" key="4">
    <source>
        <dbReference type="ARBA" id="ARBA00022642"/>
    </source>
</evidence>
<feature type="binding site" evidence="9">
    <location>
        <position position="230"/>
    </location>
    <ligand>
        <name>[4Fe-4S] cluster</name>
        <dbReference type="ChEBI" id="CHEBI:49883"/>
    </ligand>
</feature>
<dbReference type="NCBIfam" id="TIGR00550">
    <property type="entry name" value="nadA"/>
    <property type="match status" value="1"/>
</dbReference>